<evidence type="ECO:0000313" key="2">
    <source>
        <dbReference type="EMBL" id="KAE9521570.1"/>
    </source>
</evidence>
<dbReference type="AlphaFoldDB" id="A0A6G0ST52"/>
<evidence type="ECO:0000259" key="1">
    <source>
        <dbReference type="Pfam" id="PF13843"/>
    </source>
</evidence>
<accession>A0A6G0ST52</accession>
<dbReference type="Proteomes" id="UP000475862">
    <property type="component" value="Unassembled WGS sequence"/>
</dbReference>
<name>A0A6G0ST52_APHGL</name>
<keyword evidence="3" id="KW-1185">Reference proteome</keyword>
<dbReference type="OrthoDB" id="123207at2759"/>
<organism evidence="2 3">
    <name type="scientific">Aphis glycines</name>
    <name type="common">Soybean aphid</name>
    <dbReference type="NCBI Taxonomy" id="307491"/>
    <lineage>
        <taxon>Eukaryota</taxon>
        <taxon>Metazoa</taxon>
        <taxon>Ecdysozoa</taxon>
        <taxon>Arthropoda</taxon>
        <taxon>Hexapoda</taxon>
        <taxon>Insecta</taxon>
        <taxon>Pterygota</taxon>
        <taxon>Neoptera</taxon>
        <taxon>Paraneoptera</taxon>
        <taxon>Hemiptera</taxon>
        <taxon>Sternorrhyncha</taxon>
        <taxon>Aphidomorpha</taxon>
        <taxon>Aphidoidea</taxon>
        <taxon>Aphididae</taxon>
        <taxon>Aphidini</taxon>
        <taxon>Aphis</taxon>
        <taxon>Aphis</taxon>
    </lineage>
</organism>
<dbReference type="PANTHER" id="PTHR47272">
    <property type="entry name" value="DDE_TNP_1_7 DOMAIN-CONTAINING PROTEIN"/>
    <property type="match status" value="1"/>
</dbReference>
<evidence type="ECO:0000313" key="3">
    <source>
        <dbReference type="Proteomes" id="UP000475862"/>
    </source>
</evidence>
<dbReference type="InterPro" id="IPR029526">
    <property type="entry name" value="PGBD"/>
</dbReference>
<reference evidence="2 3" key="1">
    <citation type="submission" date="2019-08" db="EMBL/GenBank/DDBJ databases">
        <title>The genome of the soybean aphid Biotype 1, its phylome, world population structure and adaptation to the North American continent.</title>
        <authorList>
            <person name="Giordano R."/>
            <person name="Donthu R.K."/>
            <person name="Hernandez A.G."/>
            <person name="Wright C.L."/>
            <person name="Zimin A.V."/>
        </authorList>
    </citation>
    <scope>NUCLEOTIDE SEQUENCE [LARGE SCALE GENOMIC DNA]</scope>
    <source>
        <tissue evidence="2">Whole aphids</tissue>
    </source>
</reference>
<proteinExistence type="predicted"/>
<gene>
    <name evidence="2" type="ORF">AGLY_018034</name>
</gene>
<protein>
    <recommendedName>
        <fullName evidence="1">PiggyBac transposable element-derived protein domain-containing protein</fullName>
    </recommendedName>
</protein>
<comment type="caution">
    <text evidence="2">The sequence shown here is derived from an EMBL/GenBank/DDBJ whole genome shotgun (WGS) entry which is preliminary data.</text>
</comment>
<dbReference type="Pfam" id="PF13843">
    <property type="entry name" value="DDE_Tnp_1_7"/>
    <property type="match status" value="1"/>
</dbReference>
<dbReference type="EMBL" id="VYZN01002678">
    <property type="protein sequence ID" value="KAE9521570.1"/>
    <property type="molecule type" value="Genomic_DNA"/>
</dbReference>
<sequence>MSYFGLGPRVVIALSISIPDKPMSVIYFDNFFTTPELISYLRSEFGILSLGTIRKQHLRGCPLIEDKKLMKQPRGTYEYLCDKSKKLIILKWLDNKVVSLASSYTQESKSNTNIIQRYSKDAKKRVPVPYPNIVKEYNTHMGGVDLADMLVALYRTSLKSHKWYMSFFSQMLDISVNNAWLLYRRDCELHKEKEKRLKEFRHEIAVALTSKDKPRLGRRPALENSNFPVKKIRHEIAPRPYTEIRYDKTDHCPTFTKKGRCRHCSAGQTSIICLKCNVRLCLIEGRNCFQQFHYK</sequence>
<feature type="domain" description="PiggyBac transposable element-derived protein" evidence="1">
    <location>
        <begin position="9"/>
        <end position="180"/>
    </location>
</feature>
<dbReference type="PANTHER" id="PTHR47272:SF1">
    <property type="entry name" value="PIGGYBAC TRANSPOSABLE ELEMENT-DERIVED PROTEIN 3-LIKE"/>
    <property type="match status" value="1"/>
</dbReference>